<feature type="domain" description="SsuA/THI5-like" evidence="1">
    <location>
        <begin position="57"/>
        <end position="195"/>
    </location>
</feature>
<dbReference type="RefSeq" id="WP_116020991.1">
    <property type="nucleotide sequence ID" value="NZ_QTTT01000001.1"/>
</dbReference>
<organism evidence="2 3">
    <name type="scientific">Thermomonospora umbrina</name>
    <dbReference type="NCBI Taxonomy" id="111806"/>
    <lineage>
        <taxon>Bacteria</taxon>
        <taxon>Bacillati</taxon>
        <taxon>Actinomycetota</taxon>
        <taxon>Actinomycetes</taxon>
        <taxon>Streptosporangiales</taxon>
        <taxon>Thermomonosporaceae</taxon>
        <taxon>Thermomonospora</taxon>
    </lineage>
</organism>
<accession>A0A3D9SGW9</accession>
<keyword evidence="3" id="KW-1185">Reference proteome</keyword>
<evidence type="ECO:0000259" key="1">
    <source>
        <dbReference type="Pfam" id="PF09084"/>
    </source>
</evidence>
<dbReference type="PANTHER" id="PTHR30024">
    <property type="entry name" value="ALIPHATIC SULFONATES-BINDING PROTEIN-RELATED"/>
    <property type="match status" value="1"/>
</dbReference>
<dbReference type="SUPFAM" id="SSF53850">
    <property type="entry name" value="Periplasmic binding protein-like II"/>
    <property type="match status" value="1"/>
</dbReference>
<dbReference type="Pfam" id="PF09084">
    <property type="entry name" value="NMT1"/>
    <property type="match status" value="1"/>
</dbReference>
<proteinExistence type="predicted"/>
<dbReference type="PANTHER" id="PTHR30024:SF42">
    <property type="entry name" value="ALIPHATIC SULFONATES-BINDING PROTEIN-RELATED"/>
    <property type="match status" value="1"/>
</dbReference>
<dbReference type="EMBL" id="QTTT01000001">
    <property type="protein sequence ID" value="REE95146.1"/>
    <property type="molecule type" value="Genomic_DNA"/>
</dbReference>
<dbReference type="AlphaFoldDB" id="A0A3D9SGW9"/>
<evidence type="ECO:0000313" key="2">
    <source>
        <dbReference type="EMBL" id="REE95146.1"/>
    </source>
</evidence>
<reference evidence="2 3" key="1">
    <citation type="submission" date="2018-08" db="EMBL/GenBank/DDBJ databases">
        <title>Sequencing the genomes of 1000 actinobacteria strains.</title>
        <authorList>
            <person name="Klenk H.-P."/>
        </authorList>
    </citation>
    <scope>NUCLEOTIDE SEQUENCE [LARGE SCALE GENOMIC DNA]</scope>
    <source>
        <strain evidence="2 3">DSM 43927</strain>
    </source>
</reference>
<evidence type="ECO:0000313" key="3">
    <source>
        <dbReference type="Proteomes" id="UP000256661"/>
    </source>
</evidence>
<dbReference type="InterPro" id="IPR015168">
    <property type="entry name" value="SsuA/THI5"/>
</dbReference>
<sequence>MRQSGRRFALLGGLLPVGSLTVARGDSDADSAGGNGLEKETVSVAVLPPADGAAVHVGIGQRYFEAEGLKIRLKPVQQSPPALPALVKDVIAGADHVSFLQAHDQGTLKLRVLNEAATLTPDMMNVVVMPNSPIRTAKDLEGKKVAVNVPDNIQSLTLDAILKADNLDASKIKYVAVPMPQTGAALQKGRIDAVHVAEPFLSDVQKTLGARVVVNGGGEPVTQTPISAYPTTQGFTDRYPRTAAGDRKKVEEVLPGHARIDPRVASVITLPDFPTSNNVTRLQRIVDLMTAAGLLRSQPDLNAIVYRAPRPDRPGAPAGSMMFR</sequence>
<dbReference type="Gene3D" id="3.40.190.10">
    <property type="entry name" value="Periplasmic binding protein-like II"/>
    <property type="match status" value="2"/>
</dbReference>
<gene>
    <name evidence="2" type="ORF">DFJ69_0527</name>
</gene>
<comment type="caution">
    <text evidence="2">The sequence shown here is derived from an EMBL/GenBank/DDBJ whole genome shotgun (WGS) entry which is preliminary data.</text>
</comment>
<dbReference type="OrthoDB" id="8892982at2"/>
<name>A0A3D9SGW9_9ACTN</name>
<protein>
    <submittedName>
        <fullName evidence="2">NitT/TauT family transport system substrate-binding protein</fullName>
    </submittedName>
</protein>
<dbReference type="Proteomes" id="UP000256661">
    <property type="component" value="Unassembled WGS sequence"/>
</dbReference>